<reference evidence="1 2" key="1">
    <citation type="submission" date="2015-12" db="EMBL/GenBank/DDBJ databases">
        <title>Genome sequence of Mucilaginibacter gotjawali.</title>
        <authorList>
            <person name="Lee J.S."/>
            <person name="Lee K.C."/>
            <person name="Kim K.K."/>
            <person name="Lee B.W."/>
        </authorList>
    </citation>
    <scope>NUCLEOTIDE SEQUENCE [LARGE SCALE GENOMIC DNA]</scope>
    <source>
        <strain evidence="1 2">SA3-7</strain>
    </source>
</reference>
<accession>A0A110B035</accession>
<dbReference type="KEGG" id="mgot:MgSA37_00384"/>
<sequence length="71" mass="8102">MCITNLQNILYNIQVSYGINSQNTISPFSKKGPFTLNYGPNRKLMNGEKVGWRKLLAHSSWLIVHGRNLLL</sequence>
<organism evidence="1 2">
    <name type="scientific">Mucilaginibacter gotjawali</name>
    <dbReference type="NCBI Taxonomy" id="1550579"/>
    <lineage>
        <taxon>Bacteria</taxon>
        <taxon>Pseudomonadati</taxon>
        <taxon>Bacteroidota</taxon>
        <taxon>Sphingobacteriia</taxon>
        <taxon>Sphingobacteriales</taxon>
        <taxon>Sphingobacteriaceae</taxon>
        <taxon>Mucilaginibacter</taxon>
    </lineage>
</organism>
<dbReference type="AlphaFoldDB" id="A0A110B035"/>
<keyword evidence="2" id="KW-1185">Reference proteome</keyword>
<name>A0A110B035_9SPHI</name>
<dbReference type="Proteomes" id="UP000218263">
    <property type="component" value="Chromosome"/>
</dbReference>
<proteinExistence type="predicted"/>
<evidence type="ECO:0000313" key="2">
    <source>
        <dbReference type="Proteomes" id="UP000218263"/>
    </source>
</evidence>
<protein>
    <submittedName>
        <fullName evidence="1">Uncharacterized protein</fullName>
    </submittedName>
</protein>
<gene>
    <name evidence="1" type="ORF">MgSA37_00384</name>
</gene>
<evidence type="ECO:0000313" key="1">
    <source>
        <dbReference type="EMBL" id="BAU52234.1"/>
    </source>
</evidence>
<dbReference type="EMBL" id="AP017313">
    <property type="protein sequence ID" value="BAU52234.1"/>
    <property type="molecule type" value="Genomic_DNA"/>
</dbReference>